<accession>A0A4S8LXL6</accession>
<evidence type="ECO:0000313" key="1">
    <source>
        <dbReference type="EMBL" id="THU94270.1"/>
    </source>
</evidence>
<organism evidence="1 2">
    <name type="scientific">Dendrothele bispora (strain CBS 962.96)</name>
    <dbReference type="NCBI Taxonomy" id="1314807"/>
    <lineage>
        <taxon>Eukaryota</taxon>
        <taxon>Fungi</taxon>
        <taxon>Dikarya</taxon>
        <taxon>Basidiomycota</taxon>
        <taxon>Agaricomycotina</taxon>
        <taxon>Agaricomycetes</taxon>
        <taxon>Agaricomycetidae</taxon>
        <taxon>Agaricales</taxon>
        <taxon>Agaricales incertae sedis</taxon>
        <taxon>Dendrothele</taxon>
    </lineage>
</organism>
<dbReference type="Proteomes" id="UP000297245">
    <property type="component" value="Unassembled WGS sequence"/>
</dbReference>
<gene>
    <name evidence="1" type="ORF">K435DRAFT_860714</name>
</gene>
<keyword evidence="2" id="KW-1185">Reference proteome</keyword>
<reference evidence="1 2" key="1">
    <citation type="journal article" date="2019" name="Nat. Ecol. Evol.">
        <title>Megaphylogeny resolves global patterns of mushroom evolution.</title>
        <authorList>
            <person name="Varga T."/>
            <person name="Krizsan K."/>
            <person name="Foldi C."/>
            <person name="Dima B."/>
            <person name="Sanchez-Garcia M."/>
            <person name="Sanchez-Ramirez S."/>
            <person name="Szollosi G.J."/>
            <person name="Szarkandi J.G."/>
            <person name="Papp V."/>
            <person name="Albert L."/>
            <person name="Andreopoulos W."/>
            <person name="Angelini C."/>
            <person name="Antonin V."/>
            <person name="Barry K.W."/>
            <person name="Bougher N.L."/>
            <person name="Buchanan P."/>
            <person name="Buyck B."/>
            <person name="Bense V."/>
            <person name="Catcheside P."/>
            <person name="Chovatia M."/>
            <person name="Cooper J."/>
            <person name="Damon W."/>
            <person name="Desjardin D."/>
            <person name="Finy P."/>
            <person name="Geml J."/>
            <person name="Haridas S."/>
            <person name="Hughes K."/>
            <person name="Justo A."/>
            <person name="Karasinski D."/>
            <person name="Kautmanova I."/>
            <person name="Kiss B."/>
            <person name="Kocsube S."/>
            <person name="Kotiranta H."/>
            <person name="LaButti K.M."/>
            <person name="Lechner B.E."/>
            <person name="Liimatainen K."/>
            <person name="Lipzen A."/>
            <person name="Lukacs Z."/>
            <person name="Mihaltcheva S."/>
            <person name="Morgado L.N."/>
            <person name="Niskanen T."/>
            <person name="Noordeloos M.E."/>
            <person name="Ohm R.A."/>
            <person name="Ortiz-Santana B."/>
            <person name="Ovrebo C."/>
            <person name="Racz N."/>
            <person name="Riley R."/>
            <person name="Savchenko A."/>
            <person name="Shiryaev A."/>
            <person name="Soop K."/>
            <person name="Spirin V."/>
            <person name="Szebenyi C."/>
            <person name="Tomsovsky M."/>
            <person name="Tulloss R.E."/>
            <person name="Uehling J."/>
            <person name="Grigoriev I.V."/>
            <person name="Vagvolgyi C."/>
            <person name="Papp T."/>
            <person name="Martin F.M."/>
            <person name="Miettinen O."/>
            <person name="Hibbett D.S."/>
            <person name="Nagy L.G."/>
        </authorList>
    </citation>
    <scope>NUCLEOTIDE SEQUENCE [LARGE SCALE GENOMIC DNA]</scope>
    <source>
        <strain evidence="1 2">CBS 962.96</strain>
    </source>
</reference>
<dbReference type="AlphaFoldDB" id="A0A4S8LXL6"/>
<name>A0A4S8LXL6_DENBC</name>
<proteinExistence type="predicted"/>
<dbReference type="EMBL" id="ML179228">
    <property type="protein sequence ID" value="THU94270.1"/>
    <property type="molecule type" value="Genomic_DNA"/>
</dbReference>
<evidence type="ECO:0000313" key="2">
    <source>
        <dbReference type="Proteomes" id="UP000297245"/>
    </source>
</evidence>
<sequence length="161" mass="17194">MAAIGATTPAAGVAGTGVARTRSAHARITANADGNMNMNTDNLNISNNAPPPPPMLTVPTTSNTIASPFDSLEPASAVSISRLWWNIYVDDSFFYQHCDRTPDFCVHVCVQMRPQLDACVKCVQGASKIGTPFKDLSTREKTTKVSPLALHHALKAASQQI</sequence>
<protein>
    <submittedName>
        <fullName evidence="1">Uncharacterized protein</fullName>
    </submittedName>
</protein>